<gene>
    <name evidence="4" type="ORF">HFO74_26770</name>
</gene>
<dbReference type="NCBIfam" id="TIGR00254">
    <property type="entry name" value="GGDEF"/>
    <property type="match status" value="1"/>
</dbReference>
<dbReference type="Pfam" id="PF00563">
    <property type="entry name" value="EAL"/>
    <property type="match status" value="1"/>
</dbReference>
<dbReference type="InterPro" id="IPR052155">
    <property type="entry name" value="Biofilm_reg_signaling"/>
</dbReference>
<dbReference type="EMBL" id="JAAXQQ010000010">
    <property type="protein sequence ID" value="MBY3066979.1"/>
    <property type="molecule type" value="Genomic_DNA"/>
</dbReference>
<accession>A0AB35FJP8</accession>
<name>A0AB35FJP8_9HYPH</name>
<dbReference type="Gene3D" id="3.30.70.270">
    <property type="match status" value="1"/>
</dbReference>
<dbReference type="InterPro" id="IPR000160">
    <property type="entry name" value="GGDEF_dom"/>
</dbReference>
<evidence type="ECO:0000313" key="4">
    <source>
        <dbReference type="EMBL" id="MBY3066979.1"/>
    </source>
</evidence>
<comment type="caution">
    <text evidence="4">The sequence shown here is derived from an EMBL/GenBank/DDBJ whole genome shotgun (WGS) entry which is preliminary data.</text>
</comment>
<dbReference type="PANTHER" id="PTHR44757">
    <property type="entry name" value="DIGUANYLATE CYCLASE DGCP"/>
    <property type="match status" value="1"/>
</dbReference>
<feature type="transmembrane region" description="Helical" evidence="1">
    <location>
        <begin position="20"/>
        <end position="42"/>
    </location>
</feature>
<dbReference type="Pfam" id="PF05228">
    <property type="entry name" value="CHASE4"/>
    <property type="match status" value="1"/>
</dbReference>
<dbReference type="SMART" id="SM00052">
    <property type="entry name" value="EAL"/>
    <property type="match status" value="1"/>
</dbReference>
<reference evidence="4" key="1">
    <citation type="submission" date="2020-04" db="EMBL/GenBank/DDBJ databases">
        <title>Global-level population genomics supports evidence of horizontal gene transfer on evolution of Rhizobia in Lentils.</title>
        <authorList>
            <person name="Gai Y."/>
            <person name="Cook D."/>
            <person name="Riely B."/>
        </authorList>
    </citation>
    <scope>NUCLEOTIDE SEQUENCE</scope>
    <source>
        <strain evidence="4">TLR9</strain>
    </source>
</reference>
<evidence type="ECO:0000259" key="3">
    <source>
        <dbReference type="PROSITE" id="PS50887"/>
    </source>
</evidence>
<dbReference type="InterPro" id="IPR043128">
    <property type="entry name" value="Rev_trsase/Diguanyl_cyclase"/>
</dbReference>
<dbReference type="RefSeq" id="WP_221979812.1">
    <property type="nucleotide sequence ID" value="NZ_JAAXQQ010000010.1"/>
</dbReference>
<feature type="domain" description="EAL" evidence="2">
    <location>
        <begin position="475"/>
        <end position="724"/>
    </location>
</feature>
<dbReference type="CDD" id="cd01948">
    <property type="entry name" value="EAL"/>
    <property type="match status" value="1"/>
</dbReference>
<feature type="transmembrane region" description="Helical" evidence="1">
    <location>
        <begin position="266"/>
        <end position="288"/>
    </location>
</feature>
<evidence type="ECO:0000313" key="5">
    <source>
        <dbReference type="Proteomes" id="UP000758022"/>
    </source>
</evidence>
<feature type="domain" description="GGDEF" evidence="3">
    <location>
        <begin position="333"/>
        <end position="466"/>
    </location>
</feature>
<sequence>MQAVGKSQSKGSGIGRHITVTGVLFSFAVIVAVVTVMVLTALERVTENANLLDDERSRETTIGAVKTFEDQLGATLDDYAAWDDAAANVYAQDGMAWTVSNYGEMSVNSSLFDVAIVIDGEKKAIMTYRDGKPMEEPLTDFFAPSLWVLLDRVKAAGPADRPQAVGFVTTKRGIAAVGVALVREKSGALDAPVGQRRYLVFARHLDDDRVTALGQTYVIGGLRLAPPSFAADYRVPIVDPTGATLGKLVWTSRSPGDIAYAQVRPMVIQALGLVGLFFVVLLVIGWLAGRRLRAEEGSAREEALRDRLSGLSNRDGLGLAVDRFVVEACQAKRNVLLLYLDLDGFKEVNDSYGHGTGDQLIRAVAAGLAVLIPQGAVLARIGGDEFAIAFLSDSENAAALQLAEQILDFLVEPLEIGRRVVVVGASIGIAMSPLGAVGREELVRRSDLAMYKAKEAGRARMMLYDPSMDADREQRNALELDLRMAIESGDLTLAYQPLIDASTHAMTGVEALVRWNRPGHGPVSPELFIPIAETSGLIESLGLFVLRKACETAKQWPELNVSVNVSPGQFRNPAFSDYVRYVLKQTETEAGRITLEITEGYMIQNPQRTRQSIDRLKGLGVKVALDDFGSGFSSIGYLRQFGFDRIKIDRSLVMGVNEDRRQREMLQATVALARSLDIPVTAEGIETEEQAIAMRLFGCDCLQGYWFGKPVTSDLITEMLQERRKAEPAARRHVGAARPAA</sequence>
<dbReference type="SUPFAM" id="SSF55073">
    <property type="entry name" value="Nucleotide cyclase"/>
    <property type="match status" value="1"/>
</dbReference>
<dbReference type="Proteomes" id="UP000758022">
    <property type="component" value="Unassembled WGS sequence"/>
</dbReference>
<dbReference type="SUPFAM" id="SSF141868">
    <property type="entry name" value="EAL domain-like"/>
    <property type="match status" value="1"/>
</dbReference>
<dbReference type="SMART" id="SM00267">
    <property type="entry name" value="GGDEF"/>
    <property type="match status" value="1"/>
</dbReference>
<protein>
    <submittedName>
        <fullName evidence="4">EAL domain-containing protein</fullName>
    </submittedName>
</protein>
<dbReference type="Gene3D" id="3.20.20.450">
    <property type="entry name" value="EAL domain"/>
    <property type="match status" value="1"/>
</dbReference>
<dbReference type="PROSITE" id="PS50887">
    <property type="entry name" value="GGDEF"/>
    <property type="match status" value="1"/>
</dbReference>
<proteinExistence type="predicted"/>
<organism evidence="4 5">
    <name type="scientific">Rhizobium laguerreae</name>
    <dbReference type="NCBI Taxonomy" id="1076926"/>
    <lineage>
        <taxon>Bacteria</taxon>
        <taxon>Pseudomonadati</taxon>
        <taxon>Pseudomonadota</taxon>
        <taxon>Alphaproteobacteria</taxon>
        <taxon>Hyphomicrobiales</taxon>
        <taxon>Rhizobiaceae</taxon>
        <taxon>Rhizobium/Agrobacterium group</taxon>
        <taxon>Rhizobium</taxon>
    </lineage>
</organism>
<keyword evidence="1" id="KW-0472">Membrane</keyword>
<dbReference type="InterPro" id="IPR035919">
    <property type="entry name" value="EAL_sf"/>
</dbReference>
<dbReference type="InterPro" id="IPR029787">
    <property type="entry name" value="Nucleotide_cyclase"/>
</dbReference>
<evidence type="ECO:0000256" key="1">
    <source>
        <dbReference type="SAM" id="Phobius"/>
    </source>
</evidence>
<dbReference type="Pfam" id="PF00990">
    <property type="entry name" value="GGDEF"/>
    <property type="match status" value="1"/>
</dbReference>
<dbReference type="PROSITE" id="PS50883">
    <property type="entry name" value="EAL"/>
    <property type="match status" value="1"/>
</dbReference>
<dbReference type="InterPro" id="IPR007892">
    <property type="entry name" value="CHASE4"/>
</dbReference>
<dbReference type="InterPro" id="IPR001633">
    <property type="entry name" value="EAL_dom"/>
</dbReference>
<dbReference type="PANTHER" id="PTHR44757:SF2">
    <property type="entry name" value="BIOFILM ARCHITECTURE MAINTENANCE PROTEIN MBAA"/>
    <property type="match status" value="1"/>
</dbReference>
<dbReference type="CDD" id="cd01949">
    <property type="entry name" value="GGDEF"/>
    <property type="match status" value="1"/>
</dbReference>
<keyword evidence="1" id="KW-0812">Transmembrane</keyword>
<keyword evidence="1" id="KW-1133">Transmembrane helix</keyword>
<dbReference type="AlphaFoldDB" id="A0AB35FJP8"/>
<evidence type="ECO:0000259" key="2">
    <source>
        <dbReference type="PROSITE" id="PS50883"/>
    </source>
</evidence>